<name>A0AAP2DN81_9BACT</name>
<keyword evidence="1 5" id="KW-0378">Hydrolase</keyword>
<dbReference type="EMBL" id="JAHESF010000025">
    <property type="protein sequence ID" value="MBT1699401.1"/>
    <property type="molecule type" value="Genomic_DNA"/>
</dbReference>
<accession>A0AAP2DN81</accession>
<dbReference type="InterPro" id="IPR010905">
    <property type="entry name" value="Glyco_hydro_88"/>
</dbReference>
<comment type="similarity">
    <text evidence="2">Belongs to the glycosyl hydrolase 88 family.</text>
</comment>
<organism evidence="5 6">
    <name type="scientific">Chryseosolibacter histidini</name>
    <dbReference type="NCBI Taxonomy" id="2782349"/>
    <lineage>
        <taxon>Bacteria</taxon>
        <taxon>Pseudomonadati</taxon>
        <taxon>Bacteroidota</taxon>
        <taxon>Cytophagia</taxon>
        <taxon>Cytophagales</taxon>
        <taxon>Chryseotaleaceae</taxon>
        <taxon>Chryseosolibacter</taxon>
    </lineage>
</organism>
<feature type="active site" description="Nucleophile" evidence="3">
    <location>
        <position position="119"/>
    </location>
</feature>
<dbReference type="GO" id="GO:0000272">
    <property type="term" value="P:polysaccharide catabolic process"/>
    <property type="evidence" value="ECO:0007669"/>
    <property type="project" value="TreeGrafter"/>
</dbReference>
<dbReference type="AlphaFoldDB" id="A0AAP2DN81"/>
<keyword evidence="6" id="KW-1185">Reference proteome</keyword>
<dbReference type="InterPro" id="IPR008928">
    <property type="entry name" value="6-hairpin_glycosidase_sf"/>
</dbReference>
<feature type="binding site" evidence="4">
    <location>
        <position position="255"/>
    </location>
    <ligand>
        <name>substrate</name>
    </ligand>
</feature>
<dbReference type="Proteomes" id="UP001319200">
    <property type="component" value="Unassembled WGS sequence"/>
</dbReference>
<dbReference type="InterPro" id="IPR012341">
    <property type="entry name" value="6hp_glycosidase-like_sf"/>
</dbReference>
<dbReference type="InterPro" id="IPR052369">
    <property type="entry name" value="UG_Glycosaminoglycan_Hydrolase"/>
</dbReference>
<evidence type="ECO:0000313" key="5">
    <source>
        <dbReference type="EMBL" id="MBT1699401.1"/>
    </source>
</evidence>
<evidence type="ECO:0000256" key="2">
    <source>
        <dbReference type="ARBA" id="ARBA00038358"/>
    </source>
</evidence>
<reference evidence="5 6" key="1">
    <citation type="submission" date="2021-05" db="EMBL/GenBank/DDBJ databases">
        <title>A Polyphasic approach of four new species of the genus Ohtaekwangia: Ohtaekwangia histidinii sp. nov., Ohtaekwangia cretensis sp. nov., Ohtaekwangia indiensis sp. nov., Ohtaekwangia reichenbachii sp. nov. from diverse environment.</title>
        <authorList>
            <person name="Octaviana S."/>
        </authorList>
    </citation>
    <scope>NUCLEOTIDE SEQUENCE [LARGE SCALE GENOMIC DNA]</scope>
    <source>
        <strain evidence="5 6">PWU4</strain>
    </source>
</reference>
<dbReference type="Gene3D" id="1.50.10.10">
    <property type="match status" value="1"/>
</dbReference>
<feature type="active site" description="Proton donor" evidence="3">
    <location>
        <position position="179"/>
    </location>
</feature>
<feature type="binding site" evidence="4">
    <location>
        <position position="367"/>
    </location>
    <ligand>
        <name>substrate</name>
    </ligand>
</feature>
<proteinExistence type="inferred from homology"/>
<comment type="caution">
    <text evidence="5">The sequence shown here is derived from an EMBL/GenBank/DDBJ whole genome shotgun (WGS) entry which is preliminary data.</text>
</comment>
<dbReference type="SUPFAM" id="SSF48208">
    <property type="entry name" value="Six-hairpin glycosidases"/>
    <property type="match status" value="1"/>
</dbReference>
<dbReference type="PANTHER" id="PTHR36845:SF1">
    <property type="entry name" value="HYDROLASE, PUTATIVE (AFU_ORTHOLOGUE AFUA_7G05090)-RELATED"/>
    <property type="match status" value="1"/>
</dbReference>
<evidence type="ECO:0000256" key="1">
    <source>
        <dbReference type="ARBA" id="ARBA00022801"/>
    </source>
</evidence>
<evidence type="ECO:0000256" key="4">
    <source>
        <dbReference type="PIRSR" id="PIRSR610905-2"/>
    </source>
</evidence>
<dbReference type="GO" id="GO:0052757">
    <property type="term" value="F:chondroitin hydrolase activity"/>
    <property type="evidence" value="ECO:0007669"/>
    <property type="project" value="TreeGrafter"/>
</dbReference>
<feature type="binding site" evidence="4">
    <location>
        <position position="251"/>
    </location>
    <ligand>
        <name>substrate</name>
    </ligand>
</feature>
<feature type="binding site" evidence="4">
    <location>
        <position position="179"/>
    </location>
    <ligand>
        <name>substrate</name>
    </ligand>
</feature>
<dbReference type="Pfam" id="PF07470">
    <property type="entry name" value="Glyco_hydro_88"/>
    <property type="match status" value="1"/>
</dbReference>
<feature type="binding site" evidence="4">
    <location>
        <position position="239"/>
    </location>
    <ligand>
        <name>substrate</name>
    </ligand>
</feature>
<protein>
    <submittedName>
        <fullName evidence="5">Glycoside hydrolase family 88 protein</fullName>
    </submittedName>
</protein>
<evidence type="ECO:0000256" key="3">
    <source>
        <dbReference type="PIRSR" id="PIRSR610905-1"/>
    </source>
</evidence>
<feature type="binding site" evidence="4">
    <location>
        <position position="119"/>
    </location>
    <ligand>
        <name>substrate</name>
    </ligand>
</feature>
<sequence>MKIIAGVIIVISCSAMLKKDDVVRQAFDHAAKQTLVMLKEVAIKLQAAKAESKNPMPVAPRTLKDGDLVVVPSRDWTSGFFSGVLWYLYEYTGKKEWLDEAKKFTAAMEQEKWNGKTHDMGFKMYCSYGNGYRLTKDATYNDVLVQSAKTLSTRFRPITGVLRSWDHSRDKWSYPVIIDNMMNLELLFFATRSTGDSSFYKIAVSHAKTTMKNHYRADNSSYHVIEYDTLTGKVLKKNTHQGYAHESAWSRGQAWGLYGFTMCYRETKDKAFLEQAEKIAKYIFSHPHMPADLIPYWDYDAPGIPNEPRDVSAAAVIASGLYELSLYSPNAKDYRAKANTIVQNLSKNYASPVGGSKGFILLHSTGSKPANSEVDVPLSYADYYFLEALLRKDKLEKTSYKSIQ</sequence>
<dbReference type="PANTHER" id="PTHR36845">
    <property type="entry name" value="HYDROLASE, PUTATIVE (AFU_ORTHOLOGUE AFUA_7G05090)-RELATED"/>
    <property type="match status" value="1"/>
</dbReference>
<evidence type="ECO:0000313" key="6">
    <source>
        <dbReference type="Proteomes" id="UP001319200"/>
    </source>
</evidence>
<gene>
    <name evidence="5" type="ORF">KK083_21065</name>
</gene>